<evidence type="ECO:0000256" key="1">
    <source>
        <dbReference type="SAM" id="MobiDB-lite"/>
    </source>
</evidence>
<name>A0A6J7JW81_9ZZZZ</name>
<evidence type="ECO:0000313" key="2">
    <source>
        <dbReference type="EMBL" id="CAB4946302.1"/>
    </source>
</evidence>
<dbReference type="AlphaFoldDB" id="A0A6J7JW81"/>
<dbReference type="EMBL" id="CAFBNF010000123">
    <property type="protein sequence ID" value="CAB4946302.1"/>
    <property type="molecule type" value="Genomic_DNA"/>
</dbReference>
<accession>A0A6J7JW81</accession>
<reference evidence="2" key="1">
    <citation type="submission" date="2020-05" db="EMBL/GenBank/DDBJ databases">
        <authorList>
            <person name="Chiriac C."/>
            <person name="Salcher M."/>
            <person name="Ghai R."/>
            <person name="Kavagutti S V."/>
        </authorList>
    </citation>
    <scope>NUCLEOTIDE SEQUENCE</scope>
</reference>
<sequence length="252" mass="27426">MANLSPMTPPRKAAGQAEVRRRRPREQTREMLLLEAEAILLAGLEQGDDVVNPLAGIRVTDVLASLNAKREAGEAPMTTGAAYQIWPSQTEFQDELLERIMHGVALPWLDEVRAAARAAMDQGVAMRDVLISLGQGDTDPRVQAELSLALGLTALVAPERVRAAEEEANAQYLREFGAVLAEIIEYGGRKLAPGVAMSDVVWAVEAHAAGMNLRGRSHPEVVARTDRQGQRLSSWALASMVEGFTVEQRSRK</sequence>
<gene>
    <name evidence="2" type="ORF">UFOPK3773_01149</name>
</gene>
<proteinExistence type="predicted"/>
<protein>
    <submittedName>
        <fullName evidence="2">Unannotated protein</fullName>
    </submittedName>
</protein>
<organism evidence="2">
    <name type="scientific">freshwater metagenome</name>
    <dbReference type="NCBI Taxonomy" id="449393"/>
    <lineage>
        <taxon>unclassified sequences</taxon>
        <taxon>metagenomes</taxon>
        <taxon>ecological metagenomes</taxon>
    </lineage>
</organism>
<feature type="region of interest" description="Disordered" evidence="1">
    <location>
        <begin position="1"/>
        <end position="26"/>
    </location>
</feature>